<name>B9TQ42_RICCO</name>
<dbReference type="AlphaFoldDB" id="B9TQ42"/>
<reference evidence="2" key="1">
    <citation type="journal article" date="2010" name="Nat. Biotechnol.">
        <title>Draft genome sequence of the oilseed species Ricinus communis.</title>
        <authorList>
            <person name="Chan A.P."/>
            <person name="Crabtree J."/>
            <person name="Zhao Q."/>
            <person name="Lorenzi H."/>
            <person name="Orvis J."/>
            <person name="Puiu D."/>
            <person name="Melake-Berhan A."/>
            <person name="Jones K.M."/>
            <person name="Redman J."/>
            <person name="Chen G."/>
            <person name="Cahoon E.B."/>
            <person name="Gedil M."/>
            <person name="Stanke M."/>
            <person name="Haas B.J."/>
            <person name="Wortman J.R."/>
            <person name="Fraser-Liggett C.M."/>
            <person name="Ravel J."/>
            <person name="Rabinowicz P.D."/>
        </authorList>
    </citation>
    <scope>NUCLEOTIDE SEQUENCE [LARGE SCALE GENOMIC DNA]</scope>
    <source>
        <strain evidence="2">cv. Hale</strain>
    </source>
</reference>
<keyword evidence="2" id="KW-1185">Reference proteome</keyword>
<organism evidence="1 2">
    <name type="scientific">Ricinus communis</name>
    <name type="common">Castor bean</name>
    <dbReference type="NCBI Taxonomy" id="3988"/>
    <lineage>
        <taxon>Eukaryota</taxon>
        <taxon>Viridiplantae</taxon>
        <taxon>Streptophyta</taxon>
        <taxon>Embryophyta</taxon>
        <taxon>Tracheophyta</taxon>
        <taxon>Spermatophyta</taxon>
        <taxon>Magnoliopsida</taxon>
        <taxon>eudicotyledons</taxon>
        <taxon>Gunneridae</taxon>
        <taxon>Pentapetalae</taxon>
        <taxon>rosids</taxon>
        <taxon>fabids</taxon>
        <taxon>Malpighiales</taxon>
        <taxon>Euphorbiaceae</taxon>
        <taxon>Acalyphoideae</taxon>
        <taxon>Acalypheae</taxon>
        <taxon>Ricinus</taxon>
    </lineage>
</organism>
<dbReference type="InParanoid" id="B9TQ42"/>
<dbReference type="EMBL" id="EQ997870">
    <property type="protein sequence ID" value="EEF22022.1"/>
    <property type="molecule type" value="Genomic_DNA"/>
</dbReference>
<feature type="non-terminal residue" evidence="1">
    <location>
        <position position="1"/>
    </location>
</feature>
<protein>
    <submittedName>
        <fullName evidence="1">Uncharacterized protein</fullName>
    </submittedName>
</protein>
<evidence type="ECO:0000313" key="2">
    <source>
        <dbReference type="Proteomes" id="UP000008311"/>
    </source>
</evidence>
<accession>B9TQ42</accession>
<dbReference type="Proteomes" id="UP000008311">
    <property type="component" value="Unassembled WGS sequence"/>
</dbReference>
<proteinExistence type="predicted"/>
<gene>
    <name evidence="1" type="ORF">RCOM_2052120</name>
</gene>
<evidence type="ECO:0000313" key="1">
    <source>
        <dbReference type="EMBL" id="EEF22022.1"/>
    </source>
</evidence>
<sequence length="85" mass="9489">HRVVGPARVQRRVAEALQQRFLAPEIRFDGRHDGRKILGEDVVGLRLQGGDARAQTGAARAQGRASCERVRVGMVEMHDLPHSRR</sequence>